<evidence type="ECO:0000256" key="4">
    <source>
        <dbReference type="ARBA" id="ARBA00023163"/>
    </source>
</evidence>
<dbReference type="EMBL" id="QCZH01000009">
    <property type="protein sequence ID" value="PWA08936.1"/>
    <property type="molecule type" value="Genomic_DNA"/>
</dbReference>
<dbReference type="FunFam" id="1.10.10.10:FF:000001">
    <property type="entry name" value="LysR family transcriptional regulator"/>
    <property type="match status" value="1"/>
</dbReference>
<dbReference type="InterPro" id="IPR000847">
    <property type="entry name" value="LysR_HTH_N"/>
</dbReference>
<dbReference type="InterPro" id="IPR036388">
    <property type="entry name" value="WH-like_DNA-bd_sf"/>
</dbReference>
<proteinExistence type="inferred from homology"/>
<keyword evidence="2" id="KW-0805">Transcription regulation</keyword>
<protein>
    <submittedName>
        <fullName evidence="6">LysR family transcriptional regulator</fullName>
    </submittedName>
</protein>
<dbReference type="SUPFAM" id="SSF46785">
    <property type="entry name" value="Winged helix' DNA-binding domain"/>
    <property type="match status" value="1"/>
</dbReference>
<dbReference type="PRINTS" id="PR00039">
    <property type="entry name" value="HTHLYSR"/>
</dbReference>
<dbReference type="GO" id="GO:0003700">
    <property type="term" value="F:DNA-binding transcription factor activity"/>
    <property type="evidence" value="ECO:0007669"/>
    <property type="project" value="InterPro"/>
</dbReference>
<evidence type="ECO:0000256" key="3">
    <source>
        <dbReference type="ARBA" id="ARBA00023125"/>
    </source>
</evidence>
<dbReference type="Proteomes" id="UP000245618">
    <property type="component" value="Unassembled WGS sequence"/>
</dbReference>
<gene>
    <name evidence="6" type="ORF">DB891_09805</name>
</gene>
<keyword evidence="7" id="KW-1185">Reference proteome</keyword>
<evidence type="ECO:0000259" key="5">
    <source>
        <dbReference type="PROSITE" id="PS50931"/>
    </source>
</evidence>
<evidence type="ECO:0000313" key="7">
    <source>
        <dbReference type="Proteomes" id="UP000245618"/>
    </source>
</evidence>
<dbReference type="Gene3D" id="1.10.10.10">
    <property type="entry name" value="Winged helix-like DNA-binding domain superfamily/Winged helix DNA-binding domain"/>
    <property type="match status" value="1"/>
</dbReference>
<dbReference type="PROSITE" id="PS50931">
    <property type="entry name" value="HTH_LYSR"/>
    <property type="match status" value="1"/>
</dbReference>
<reference evidence="6 7" key="1">
    <citation type="submission" date="2018-04" db="EMBL/GenBank/DDBJ databases">
        <title>Flavobacterium sp. nov., isolated from glacier ice.</title>
        <authorList>
            <person name="Liu Q."/>
            <person name="Xin Y.-H."/>
        </authorList>
    </citation>
    <scope>NUCLEOTIDE SEQUENCE [LARGE SCALE GENOMIC DNA]</scope>
    <source>
        <strain evidence="6 7">LB2P30</strain>
    </source>
</reference>
<name>A0A2U1JUQ7_9FLAO</name>
<organism evidence="6 7">
    <name type="scientific">Flavobacterium laiguense</name>
    <dbReference type="NCBI Taxonomy" id="2169409"/>
    <lineage>
        <taxon>Bacteria</taxon>
        <taxon>Pseudomonadati</taxon>
        <taxon>Bacteroidota</taxon>
        <taxon>Flavobacteriia</taxon>
        <taxon>Flavobacteriales</taxon>
        <taxon>Flavobacteriaceae</taxon>
        <taxon>Flavobacterium</taxon>
    </lineage>
</organism>
<feature type="domain" description="HTH lysR-type" evidence="5">
    <location>
        <begin position="1"/>
        <end position="57"/>
    </location>
</feature>
<dbReference type="Gene3D" id="3.40.190.290">
    <property type="match status" value="1"/>
</dbReference>
<dbReference type="InterPro" id="IPR005119">
    <property type="entry name" value="LysR_subst-bd"/>
</dbReference>
<comment type="caution">
    <text evidence="6">The sequence shown here is derived from an EMBL/GenBank/DDBJ whole genome shotgun (WGS) entry which is preliminary data.</text>
</comment>
<dbReference type="CDD" id="cd08420">
    <property type="entry name" value="PBP2_CysL_like"/>
    <property type="match status" value="1"/>
</dbReference>
<evidence type="ECO:0000256" key="2">
    <source>
        <dbReference type="ARBA" id="ARBA00023015"/>
    </source>
</evidence>
<keyword evidence="4" id="KW-0804">Transcription</keyword>
<keyword evidence="3" id="KW-0238">DNA-binding</keyword>
<dbReference type="InterPro" id="IPR036390">
    <property type="entry name" value="WH_DNA-bd_sf"/>
</dbReference>
<accession>A0A2U1JUQ7</accession>
<dbReference type="Pfam" id="PF00126">
    <property type="entry name" value="HTH_1"/>
    <property type="match status" value="1"/>
</dbReference>
<dbReference type="AlphaFoldDB" id="A0A2U1JUQ7"/>
<dbReference type="PANTHER" id="PTHR30126:SF39">
    <property type="entry name" value="HTH-TYPE TRANSCRIPTIONAL REGULATOR CYSL"/>
    <property type="match status" value="1"/>
</dbReference>
<dbReference type="GO" id="GO:0000976">
    <property type="term" value="F:transcription cis-regulatory region binding"/>
    <property type="evidence" value="ECO:0007669"/>
    <property type="project" value="TreeGrafter"/>
</dbReference>
<dbReference type="SUPFAM" id="SSF53850">
    <property type="entry name" value="Periplasmic binding protein-like II"/>
    <property type="match status" value="1"/>
</dbReference>
<sequence>MDFRLKVFFTVATRLSFTKAASELFITQPAISKHIQELEEEYKIKLFERNGSKIALTNAGEVLLKHTKNIFEIYREIDFEMSTFINERKGLLRLGASTTISQYIIPPLLARFHQKLESVKVNLLNGNTEQIENALLNKEIEIGIVEGQSKNKSIKYTQFIKDELVLVCNPNNPLVRKKEITPADFKSFRFVMREQGSGTLEVIEYALKPFNIKIDQLQVEMQLGSTESIKSYLMNSNCVAFISMHAIGKELKNKELQIIDVDNLIIERYFYIITLQGKSDSLSELFIKNISSYYNLKL</sequence>
<dbReference type="OrthoDB" id="9785745at2"/>
<dbReference type="Pfam" id="PF03466">
    <property type="entry name" value="LysR_substrate"/>
    <property type="match status" value="1"/>
</dbReference>
<dbReference type="PANTHER" id="PTHR30126">
    <property type="entry name" value="HTH-TYPE TRANSCRIPTIONAL REGULATOR"/>
    <property type="match status" value="1"/>
</dbReference>
<dbReference type="RefSeq" id="WP_116763023.1">
    <property type="nucleotide sequence ID" value="NZ_QCZH01000009.1"/>
</dbReference>
<evidence type="ECO:0000256" key="1">
    <source>
        <dbReference type="ARBA" id="ARBA00009437"/>
    </source>
</evidence>
<comment type="similarity">
    <text evidence="1">Belongs to the LysR transcriptional regulatory family.</text>
</comment>
<evidence type="ECO:0000313" key="6">
    <source>
        <dbReference type="EMBL" id="PWA08936.1"/>
    </source>
</evidence>